<organism evidence="6 7">
    <name type="scientific">Spizellomyces punctatus (strain DAOM BR117)</name>
    <dbReference type="NCBI Taxonomy" id="645134"/>
    <lineage>
        <taxon>Eukaryota</taxon>
        <taxon>Fungi</taxon>
        <taxon>Fungi incertae sedis</taxon>
        <taxon>Chytridiomycota</taxon>
        <taxon>Chytridiomycota incertae sedis</taxon>
        <taxon>Chytridiomycetes</taxon>
        <taxon>Spizellomycetales</taxon>
        <taxon>Spizellomycetaceae</taxon>
        <taxon>Spizellomyces</taxon>
    </lineage>
</organism>
<feature type="compositionally biased region" description="Low complexity" evidence="5">
    <location>
        <begin position="578"/>
        <end position="599"/>
    </location>
</feature>
<protein>
    <submittedName>
        <fullName evidence="6">Uncharacterized protein</fullName>
    </submittedName>
</protein>
<evidence type="ECO:0000256" key="5">
    <source>
        <dbReference type="SAM" id="MobiDB-lite"/>
    </source>
</evidence>
<comment type="subcellular location">
    <subcellularLocation>
        <location evidence="1">Nucleus</location>
    </subcellularLocation>
</comment>
<sequence>MTDGSGMQSGFGRQLAHTDKSIRDRAVRGLTKWLVNNEEIKDLDLLKLWKGLFYSFWMSDKPLIQQHLADKLASLALHLPQSTVLRYIRAFWTIIVADWHGIDRLRLDKYYMLLRKFHFYGFKYLESKGWDADVVGEYLQILKNGPLKLNDLKTPDSLRYHTAEVYLEELQRAVGGKATADAVFQLLDPFFDIISKSANDVVFAKVRENIFEHILDQTSKDDSAMDHDVPSLPFDCERIGRRIFDIAIGSDVLVKNRPKVQHLFKAYAKVVKIDVDESLLKTSKGAIKGTKSKPDHLIDAGPATLKVNGKGQAQSEPKSEERAHDDLVGSKRKAAPVDTSEEDASPRKKKKKGKKGKTETADETAQVMDVKENMHGESSDARVDVTGEGMDGIEQYKVEVKVTKIPKAKTKKTQDATGALPLPGTVTDSIDPKLSPVTPQSKQKKTGKNAMTVPAKQTQKTLLIATASSDPRKSVKFVMEKNMVKSFDIKEPVAEEGTPSRKTETSAPPVLKPALATPVAKKLESLLKSAVWTEKAHEDVQANETVEEGTPKGTPKRDGTVTESKETPGKTSKKSPKAAKSSQLSVLLTTLLQQSNTTSAKDPAISEKSSTKSPDPITPQGKPSTKQGAQKTPTSSQSKKKTPKSARSASKNTPTPDRKSPRRAVAADFM</sequence>
<dbReference type="Proteomes" id="UP000053201">
    <property type="component" value="Unassembled WGS sequence"/>
</dbReference>
<feature type="compositionally biased region" description="Basic and acidic residues" evidence="5">
    <location>
        <begin position="369"/>
        <end position="385"/>
    </location>
</feature>
<proteinExistence type="inferred from homology"/>
<accession>A0A0L0HE48</accession>
<evidence type="ECO:0000256" key="3">
    <source>
        <dbReference type="ARBA" id="ARBA00022552"/>
    </source>
</evidence>
<evidence type="ECO:0000256" key="1">
    <source>
        <dbReference type="ARBA" id="ARBA00004123"/>
    </source>
</evidence>
<feature type="compositionally biased region" description="Basic and acidic residues" evidence="5">
    <location>
        <begin position="317"/>
        <end position="329"/>
    </location>
</feature>
<name>A0A0L0HE48_SPIPD</name>
<dbReference type="eggNOG" id="KOG3911">
    <property type="taxonomic scope" value="Eukaryota"/>
</dbReference>
<reference evidence="6 7" key="1">
    <citation type="submission" date="2009-08" db="EMBL/GenBank/DDBJ databases">
        <title>The Genome Sequence of Spizellomyces punctatus strain DAOM BR117.</title>
        <authorList>
            <consortium name="The Broad Institute Genome Sequencing Platform"/>
            <person name="Russ C."/>
            <person name="Cuomo C."/>
            <person name="Shea T."/>
            <person name="Young S.K."/>
            <person name="Zeng Q."/>
            <person name="Koehrsen M."/>
            <person name="Haas B."/>
            <person name="Borodovsky M."/>
            <person name="Guigo R."/>
            <person name="Alvarado L."/>
            <person name="Berlin A."/>
            <person name="Bochicchio J."/>
            <person name="Borenstein D."/>
            <person name="Chapman S."/>
            <person name="Chen Z."/>
            <person name="Engels R."/>
            <person name="Freedman E."/>
            <person name="Gellesch M."/>
            <person name="Goldberg J."/>
            <person name="Griggs A."/>
            <person name="Gujja S."/>
            <person name="Heiman D."/>
            <person name="Hepburn T."/>
            <person name="Howarth C."/>
            <person name="Jen D."/>
            <person name="Larson L."/>
            <person name="Lewis B."/>
            <person name="Mehta T."/>
            <person name="Park D."/>
            <person name="Pearson M."/>
            <person name="Roberts A."/>
            <person name="Saif S."/>
            <person name="Shenoy N."/>
            <person name="Sisk P."/>
            <person name="Stolte C."/>
            <person name="Sykes S."/>
            <person name="Thomson T."/>
            <person name="Walk T."/>
            <person name="White J."/>
            <person name="Yandava C."/>
            <person name="Burger G."/>
            <person name="Gray M.W."/>
            <person name="Holland P.W.H."/>
            <person name="King N."/>
            <person name="Lang F.B.F."/>
            <person name="Roger A.J."/>
            <person name="Ruiz-Trillo I."/>
            <person name="Lander E."/>
            <person name="Nusbaum C."/>
        </authorList>
    </citation>
    <scope>NUCLEOTIDE SEQUENCE [LARGE SCALE GENOMIC DNA]</scope>
    <source>
        <strain evidence="6 7">DAOM BR117</strain>
    </source>
</reference>
<dbReference type="Pfam" id="PF05997">
    <property type="entry name" value="Nop52"/>
    <property type="match status" value="1"/>
</dbReference>
<evidence type="ECO:0000313" key="6">
    <source>
        <dbReference type="EMBL" id="KNC99291.1"/>
    </source>
</evidence>
<feature type="region of interest" description="Disordered" evidence="5">
    <location>
        <begin position="486"/>
        <end position="515"/>
    </location>
</feature>
<feature type="region of interest" description="Disordered" evidence="5">
    <location>
        <begin position="533"/>
        <end position="670"/>
    </location>
</feature>
<evidence type="ECO:0000256" key="4">
    <source>
        <dbReference type="ARBA" id="ARBA00023242"/>
    </source>
</evidence>
<feature type="compositionally biased region" description="Basic and acidic residues" evidence="5">
    <location>
        <begin position="555"/>
        <end position="568"/>
    </location>
</feature>
<feature type="region of interest" description="Disordered" evidence="5">
    <location>
        <begin position="287"/>
        <end position="388"/>
    </location>
</feature>
<evidence type="ECO:0000256" key="2">
    <source>
        <dbReference type="ARBA" id="ARBA00006374"/>
    </source>
</evidence>
<keyword evidence="3" id="KW-0698">rRNA processing</keyword>
<dbReference type="GO" id="GO:0006364">
    <property type="term" value="P:rRNA processing"/>
    <property type="evidence" value="ECO:0007669"/>
    <property type="project" value="UniProtKB-KW"/>
</dbReference>
<dbReference type="OrthoDB" id="2019504at2759"/>
<feature type="compositionally biased region" description="Basic and acidic residues" evidence="5">
    <location>
        <begin position="486"/>
        <end position="504"/>
    </location>
</feature>
<dbReference type="GO" id="GO:0005634">
    <property type="term" value="C:nucleus"/>
    <property type="evidence" value="ECO:0007669"/>
    <property type="project" value="UniProtKB-SubCell"/>
</dbReference>
<dbReference type="InterPro" id="IPR010301">
    <property type="entry name" value="RRP1"/>
</dbReference>
<dbReference type="InParanoid" id="A0A0L0HE48"/>
<evidence type="ECO:0000313" key="7">
    <source>
        <dbReference type="Proteomes" id="UP000053201"/>
    </source>
</evidence>
<dbReference type="EMBL" id="KQ257458">
    <property type="protein sequence ID" value="KNC99291.1"/>
    <property type="molecule type" value="Genomic_DNA"/>
</dbReference>
<feature type="region of interest" description="Disordered" evidence="5">
    <location>
        <begin position="407"/>
        <end position="455"/>
    </location>
</feature>
<dbReference type="STRING" id="645134.A0A0L0HE48"/>
<dbReference type="GO" id="GO:0030688">
    <property type="term" value="C:preribosome, small subunit precursor"/>
    <property type="evidence" value="ECO:0007669"/>
    <property type="project" value="InterPro"/>
</dbReference>
<dbReference type="RefSeq" id="XP_016607331.1">
    <property type="nucleotide sequence ID" value="XM_016753752.1"/>
</dbReference>
<comment type="similarity">
    <text evidence="2">Belongs to the RRP1 family.</text>
</comment>
<keyword evidence="7" id="KW-1185">Reference proteome</keyword>
<dbReference type="VEuPathDB" id="FungiDB:SPPG_05545"/>
<dbReference type="PANTHER" id="PTHR13026:SF0">
    <property type="entry name" value="RIBOSOMAL RNA PROCESSING 1B"/>
    <property type="match status" value="1"/>
</dbReference>
<keyword evidence="4" id="KW-0539">Nucleus</keyword>
<dbReference type="GeneID" id="27688910"/>
<gene>
    <name evidence="6" type="ORF">SPPG_05545</name>
</gene>
<dbReference type="PANTHER" id="PTHR13026">
    <property type="entry name" value="NNP-1 PROTEIN NOVEL NUCLEAR PROTEIN 1 NOP52"/>
    <property type="match status" value="1"/>
</dbReference>
<dbReference type="AlphaFoldDB" id="A0A0L0HE48"/>